<gene>
    <name evidence="3" type="ORF">H9913_09005</name>
</gene>
<keyword evidence="1" id="KW-0326">Glycosidase</keyword>
<comment type="similarity">
    <text evidence="2">Belongs to the glycosyl hydrolase 1 family.</text>
</comment>
<sequence>MGFRKDFLWGGATAANQYEGGWQEGGRGPANTDVMTKGSKDQARGVTYVLPDGSEHLTRGVAVKDLPKGAEFKVLEGYTYPSHEAVDFYHHYKEDIALFAELGFKTYRMSISWPRIYPTGMEEEPNEEGLKFYDDVFDELHKYKIEPMVTLHHFEVPLALTNTWGAWADRRTIGCFIRFCRTVFERYKNKVKYWLTFNEINNIYFGFLSSGIPADDMNITMQAAHHQFVASAMAVKLGREINPDFRIGCMLAASRCTVYPATCNPLDIQKAWEQAGRQYFFTDVQCRGYYPSYQLKFMERNGIHIHMEDGDEEILKEGTVDFISLSYYRSMITSATPEKGSDPLLLGAINPYLKATEWGIAIDPLGFRITLHNLYDRYQLPLMIVENGIGAADEVGEDGVVHDDYRIDFFRSHIQAMKDAVELDGVDVMGYTSWGPIDIVSAGTGEMRKRYGFIYVDKDDENGGTLKRTKKDSFLWYKKVIASNGEDLD</sequence>
<dbReference type="GO" id="GO:0005829">
    <property type="term" value="C:cytosol"/>
    <property type="evidence" value="ECO:0007669"/>
    <property type="project" value="TreeGrafter"/>
</dbReference>
<dbReference type="EMBL" id="DWUX01000163">
    <property type="protein sequence ID" value="HJD40154.1"/>
    <property type="molecule type" value="Genomic_DNA"/>
</dbReference>
<evidence type="ECO:0000313" key="4">
    <source>
        <dbReference type="Proteomes" id="UP000823850"/>
    </source>
</evidence>
<comment type="caution">
    <text evidence="3">The sequence shown here is derived from an EMBL/GenBank/DDBJ whole genome shotgun (WGS) entry which is preliminary data.</text>
</comment>
<dbReference type="Proteomes" id="UP000823850">
    <property type="component" value="Unassembled WGS sequence"/>
</dbReference>
<organism evidence="3 4">
    <name type="scientific">Candidatus Blautia stercoripullorum</name>
    <dbReference type="NCBI Taxonomy" id="2838502"/>
    <lineage>
        <taxon>Bacteria</taxon>
        <taxon>Bacillati</taxon>
        <taxon>Bacillota</taxon>
        <taxon>Clostridia</taxon>
        <taxon>Lachnospirales</taxon>
        <taxon>Lachnospiraceae</taxon>
        <taxon>Blautia</taxon>
    </lineage>
</organism>
<dbReference type="PROSITE" id="PS00653">
    <property type="entry name" value="GLYCOSYL_HYDROL_F1_2"/>
    <property type="match status" value="1"/>
</dbReference>
<evidence type="ECO:0000313" key="3">
    <source>
        <dbReference type="EMBL" id="HJD40154.1"/>
    </source>
</evidence>
<reference evidence="3" key="2">
    <citation type="submission" date="2021-04" db="EMBL/GenBank/DDBJ databases">
        <authorList>
            <person name="Gilroy R."/>
        </authorList>
    </citation>
    <scope>NUCLEOTIDE SEQUENCE</scope>
    <source>
        <strain evidence="3">ChiW19-6364</strain>
    </source>
</reference>
<evidence type="ECO:0000256" key="2">
    <source>
        <dbReference type="RuleBase" id="RU003690"/>
    </source>
</evidence>
<dbReference type="Gene3D" id="3.20.20.80">
    <property type="entry name" value="Glycosidases"/>
    <property type="match status" value="1"/>
</dbReference>
<dbReference type="PANTHER" id="PTHR10353">
    <property type="entry name" value="GLYCOSYL HYDROLASE"/>
    <property type="match status" value="1"/>
</dbReference>
<dbReference type="InterPro" id="IPR033132">
    <property type="entry name" value="GH_1_N_CS"/>
</dbReference>
<dbReference type="Pfam" id="PF00232">
    <property type="entry name" value="Glyco_hydro_1"/>
    <property type="match status" value="2"/>
</dbReference>
<dbReference type="InterPro" id="IPR017853">
    <property type="entry name" value="GH"/>
</dbReference>
<dbReference type="GO" id="GO:0008422">
    <property type="term" value="F:beta-glucosidase activity"/>
    <property type="evidence" value="ECO:0007669"/>
    <property type="project" value="TreeGrafter"/>
</dbReference>
<dbReference type="GO" id="GO:0016052">
    <property type="term" value="P:carbohydrate catabolic process"/>
    <property type="evidence" value="ECO:0007669"/>
    <property type="project" value="TreeGrafter"/>
</dbReference>
<accession>A0A9D2RA33</accession>
<dbReference type="SUPFAM" id="SSF51445">
    <property type="entry name" value="(Trans)glycosidases"/>
    <property type="match status" value="1"/>
</dbReference>
<dbReference type="InterPro" id="IPR001360">
    <property type="entry name" value="Glyco_hydro_1"/>
</dbReference>
<name>A0A9D2RA33_9FIRM</name>
<dbReference type="PRINTS" id="PR00131">
    <property type="entry name" value="GLHYDRLASE1"/>
</dbReference>
<dbReference type="PANTHER" id="PTHR10353:SF122">
    <property type="entry name" value="6-PHOSPHO-BETA-GLUCOSIDASE ASCB-RELATED"/>
    <property type="match status" value="1"/>
</dbReference>
<dbReference type="AlphaFoldDB" id="A0A9D2RA33"/>
<proteinExistence type="inferred from homology"/>
<evidence type="ECO:0000256" key="1">
    <source>
        <dbReference type="ARBA" id="ARBA00023295"/>
    </source>
</evidence>
<reference evidence="3" key="1">
    <citation type="journal article" date="2021" name="PeerJ">
        <title>Extensive microbial diversity within the chicken gut microbiome revealed by metagenomics and culture.</title>
        <authorList>
            <person name="Gilroy R."/>
            <person name="Ravi A."/>
            <person name="Getino M."/>
            <person name="Pursley I."/>
            <person name="Horton D.L."/>
            <person name="Alikhan N.F."/>
            <person name="Baker D."/>
            <person name="Gharbi K."/>
            <person name="Hall N."/>
            <person name="Watson M."/>
            <person name="Adriaenssens E.M."/>
            <person name="Foster-Nyarko E."/>
            <person name="Jarju S."/>
            <person name="Secka A."/>
            <person name="Antonio M."/>
            <person name="Oren A."/>
            <person name="Chaudhuri R.R."/>
            <person name="La Ragione R."/>
            <person name="Hildebrand F."/>
            <person name="Pallen M.J."/>
        </authorList>
    </citation>
    <scope>NUCLEOTIDE SEQUENCE</scope>
    <source>
        <strain evidence="3">ChiW19-6364</strain>
    </source>
</reference>
<protein>
    <submittedName>
        <fullName evidence="3">Family 1 glycosylhydrolase</fullName>
    </submittedName>
</protein>
<keyword evidence="1" id="KW-0378">Hydrolase</keyword>